<name>A0ABQ7GZL8_DUNSA</name>
<comment type="caution">
    <text evidence="1">The sequence shown here is derived from an EMBL/GenBank/DDBJ whole genome shotgun (WGS) entry which is preliminary data.</text>
</comment>
<dbReference type="Proteomes" id="UP000815325">
    <property type="component" value="Unassembled WGS sequence"/>
</dbReference>
<dbReference type="EMBL" id="MU069525">
    <property type="protein sequence ID" value="KAF5840044.1"/>
    <property type="molecule type" value="Genomic_DNA"/>
</dbReference>
<protein>
    <submittedName>
        <fullName evidence="1">Uncharacterized protein</fullName>
    </submittedName>
</protein>
<evidence type="ECO:0000313" key="1">
    <source>
        <dbReference type="EMBL" id="KAF5840044.1"/>
    </source>
</evidence>
<sequence>MWDEQLVAMVSRQVAGGPSAYSVPQAAQLAQLLANQAFQNAKDPNIRSPWAVESAQVSAGNWFSRMFPRGGKMDDIAVAVGLVQQVL</sequence>
<proteinExistence type="predicted"/>
<organism evidence="1 2">
    <name type="scientific">Dunaliella salina</name>
    <name type="common">Green alga</name>
    <name type="synonym">Protococcus salinus</name>
    <dbReference type="NCBI Taxonomy" id="3046"/>
    <lineage>
        <taxon>Eukaryota</taxon>
        <taxon>Viridiplantae</taxon>
        <taxon>Chlorophyta</taxon>
        <taxon>core chlorophytes</taxon>
        <taxon>Chlorophyceae</taxon>
        <taxon>CS clade</taxon>
        <taxon>Chlamydomonadales</taxon>
        <taxon>Dunaliellaceae</taxon>
        <taxon>Dunaliella</taxon>
    </lineage>
</organism>
<reference evidence="1" key="1">
    <citation type="submission" date="2017-08" db="EMBL/GenBank/DDBJ databases">
        <authorList>
            <person name="Polle J.E."/>
            <person name="Barry K."/>
            <person name="Cushman J."/>
            <person name="Schmutz J."/>
            <person name="Tran D."/>
            <person name="Hathwaick L.T."/>
            <person name="Yim W.C."/>
            <person name="Jenkins J."/>
            <person name="Mckie-Krisberg Z.M."/>
            <person name="Prochnik S."/>
            <person name="Lindquist E."/>
            <person name="Dockter R.B."/>
            <person name="Adam C."/>
            <person name="Molina H."/>
            <person name="Bunkerborg J."/>
            <person name="Jin E."/>
            <person name="Buchheim M."/>
            <person name="Magnuson J."/>
        </authorList>
    </citation>
    <scope>NUCLEOTIDE SEQUENCE</scope>
    <source>
        <strain evidence="1">CCAP 19/18</strain>
    </source>
</reference>
<evidence type="ECO:0000313" key="2">
    <source>
        <dbReference type="Proteomes" id="UP000815325"/>
    </source>
</evidence>
<gene>
    <name evidence="1" type="ORF">DUNSADRAFT_17961</name>
</gene>
<accession>A0ABQ7GZL8</accession>
<keyword evidence="2" id="KW-1185">Reference proteome</keyword>